<reference evidence="2" key="1">
    <citation type="journal article" date="2015" name="Nature">
        <title>Complex archaea that bridge the gap between prokaryotes and eukaryotes.</title>
        <authorList>
            <person name="Spang A."/>
            <person name="Saw J.H."/>
            <person name="Jorgensen S.L."/>
            <person name="Zaremba-Niedzwiedzka K."/>
            <person name="Martijn J."/>
            <person name="Lind A.E."/>
            <person name="van Eijk R."/>
            <person name="Schleper C."/>
            <person name="Guy L."/>
            <person name="Ettema T.J."/>
        </authorList>
    </citation>
    <scope>NUCLEOTIDE SEQUENCE</scope>
</reference>
<name>A0A0F9FPC1_9ZZZZ</name>
<proteinExistence type="predicted"/>
<sequence>MYANSLHGNREIPGVTGCNPQSVRSGKAKGRAPDMYASGKSDGGILSMKRTNKGVQPEISGQPPAEFVEKRPPAEGNRVQAAATGTQGLEAASIGLSRVREAAKRVSSSRPWWGRHKVPYRLYWRVFIYTMFWTSRCELHPYPNQCFCV</sequence>
<organism evidence="2">
    <name type="scientific">marine sediment metagenome</name>
    <dbReference type="NCBI Taxonomy" id="412755"/>
    <lineage>
        <taxon>unclassified sequences</taxon>
        <taxon>metagenomes</taxon>
        <taxon>ecological metagenomes</taxon>
    </lineage>
</organism>
<comment type="caution">
    <text evidence="2">The sequence shown here is derived from an EMBL/GenBank/DDBJ whole genome shotgun (WGS) entry which is preliminary data.</text>
</comment>
<dbReference type="EMBL" id="LAZR01020599">
    <property type="protein sequence ID" value="KKL88319.1"/>
    <property type="molecule type" value="Genomic_DNA"/>
</dbReference>
<feature type="region of interest" description="Disordered" evidence="1">
    <location>
        <begin position="1"/>
        <end position="77"/>
    </location>
</feature>
<evidence type="ECO:0000313" key="2">
    <source>
        <dbReference type="EMBL" id="KKL88319.1"/>
    </source>
</evidence>
<accession>A0A0F9FPC1</accession>
<gene>
    <name evidence="2" type="ORF">LCGC14_1925930</name>
</gene>
<evidence type="ECO:0000256" key="1">
    <source>
        <dbReference type="SAM" id="MobiDB-lite"/>
    </source>
</evidence>
<dbReference type="AlphaFoldDB" id="A0A0F9FPC1"/>
<protein>
    <submittedName>
        <fullName evidence="2">Uncharacterized protein</fullName>
    </submittedName>
</protein>